<dbReference type="Proteomes" id="UP000038802">
    <property type="component" value="Unassembled WGS sequence"/>
</dbReference>
<organism evidence="2 3">
    <name type="scientific">Mycobacterium tuberculosis</name>
    <dbReference type="NCBI Taxonomy" id="1773"/>
    <lineage>
        <taxon>Bacteria</taxon>
        <taxon>Bacillati</taxon>
        <taxon>Actinomycetota</taxon>
        <taxon>Actinomycetes</taxon>
        <taxon>Mycobacteriales</taxon>
        <taxon>Mycobacteriaceae</taxon>
        <taxon>Mycobacterium</taxon>
        <taxon>Mycobacterium tuberculosis complex</taxon>
    </lineage>
</organism>
<dbReference type="EMBL" id="CSAE01000365">
    <property type="protein sequence ID" value="COW17745.1"/>
    <property type="molecule type" value="Genomic_DNA"/>
</dbReference>
<accession>A0A0U0RP90</accession>
<name>A0A0U0RP90_MYCTX</name>
<evidence type="ECO:0000313" key="3">
    <source>
        <dbReference type="Proteomes" id="UP000038802"/>
    </source>
</evidence>
<protein>
    <submittedName>
        <fullName evidence="2">Uncharacterized protein</fullName>
    </submittedName>
</protein>
<evidence type="ECO:0000256" key="1">
    <source>
        <dbReference type="SAM" id="MobiDB-lite"/>
    </source>
</evidence>
<reference evidence="3" key="1">
    <citation type="submission" date="2015-03" db="EMBL/GenBank/DDBJ databases">
        <authorList>
            <consortium name="Pathogen Informatics"/>
        </authorList>
    </citation>
    <scope>NUCLEOTIDE SEQUENCE [LARGE SCALE GENOMIC DNA]</scope>
    <source>
        <strain evidence="3">K00500041</strain>
    </source>
</reference>
<feature type="region of interest" description="Disordered" evidence="1">
    <location>
        <begin position="1"/>
        <end position="25"/>
    </location>
</feature>
<sequence>MPGELFPLVGRQRPGSGPPGRQVLGHKLPDPVAERFRFGWVADVHCAPRPQGRCLIAGRICGAARQSSRPYSTVP</sequence>
<evidence type="ECO:0000313" key="2">
    <source>
        <dbReference type="EMBL" id="COW17745.1"/>
    </source>
</evidence>
<proteinExistence type="predicted"/>
<dbReference type="AlphaFoldDB" id="A0A0U0RP90"/>
<gene>
    <name evidence="2" type="ORF">ERS007703_02970</name>
</gene>
<feature type="compositionally biased region" description="Low complexity" evidence="1">
    <location>
        <begin position="10"/>
        <end position="22"/>
    </location>
</feature>